<sequence length="210" mass="24359">MGNNRGCQVRCFLLLLFISYISFANPLDDAIQKFEKEYRSYSYVMKVNDGMVLRYYYATPGYVRMDIIEPYKGVTLVYDPNMDKVFVRPFKSMKNLILELSPDNPIVKSSKGHRMDESDVLTLLRTVKELEGNGKMLTEDRGSSYYIDVRGRGGVAVRKVITRFTLLLDKESLFPRYAASYNREGQLIEEVFFEDILINTGFSKDIFILR</sequence>
<dbReference type="eggNOG" id="COG2834">
    <property type="taxonomic scope" value="Bacteria"/>
</dbReference>
<organism evidence="3 4">
    <name type="scientific">Hydrogenobacter thermophilus (strain DSM 6534 / IAM 12695 / TK-6)</name>
    <dbReference type="NCBI Taxonomy" id="608538"/>
    <lineage>
        <taxon>Bacteria</taxon>
        <taxon>Pseudomonadati</taxon>
        <taxon>Aquificota</taxon>
        <taxon>Aquificia</taxon>
        <taxon>Aquificales</taxon>
        <taxon>Aquificaceae</taxon>
        <taxon>Hydrogenobacter</taxon>
    </lineage>
</organism>
<evidence type="ECO:0000313" key="3">
    <source>
        <dbReference type="EMBL" id="BAI69599.1"/>
    </source>
</evidence>
<dbReference type="Proteomes" id="UP000002574">
    <property type="component" value="Chromosome"/>
</dbReference>
<evidence type="ECO:0008006" key="5">
    <source>
        <dbReference type="Google" id="ProtNLM"/>
    </source>
</evidence>
<evidence type="ECO:0000256" key="1">
    <source>
        <dbReference type="ARBA" id="ARBA00022729"/>
    </source>
</evidence>
<evidence type="ECO:0000256" key="2">
    <source>
        <dbReference type="SAM" id="SignalP"/>
    </source>
</evidence>
<feature type="chain" id="PRO_5003043031" description="Outer membrane lipoprotein-sorting protein" evidence="2">
    <location>
        <begin position="25"/>
        <end position="210"/>
    </location>
</feature>
<accession>D3DIE7</accession>
<dbReference type="KEGG" id="hth:HTH_1145"/>
<dbReference type="EMBL" id="AP011112">
    <property type="protein sequence ID" value="BAI69599.1"/>
    <property type="molecule type" value="Genomic_DNA"/>
</dbReference>
<dbReference type="STRING" id="608538.HTH_1145"/>
<protein>
    <recommendedName>
        <fullName evidence="5">Outer membrane lipoprotein-sorting protein</fullName>
    </recommendedName>
</protein>
<name>D3DIE7_HYDTT</name>
<dbReference type="AlphaFoldDB" id="D3DIE7"/>
<proteinExistence type="predicted"/>
<feature type="signal peptide" evidence="2">
    <location>
        <begin position="1"/>
        <end position="24"/>
    </location>
</feature>
<gene>
    <name evidence="3" type="ordered locus">HTH_1145</name>
</gene>
<reference evidence="3 4" key="1">
    <citation type="journal article" date="2010" name="J. Bacteriol.">
        <title>Complete genome sequence of the thermophilic, obligately chemolithoautotrophic hydrogen-oxidizing bacterium Hydrogenobacter thermophilus TK-6.</title>
        <authorList>
            <person name="Arai H."/>
            <person name="Kanbe H."/>
            <person name="Ishii M."/>
            <person name="Igarashi Y."/>
        </authorList>
    </citation>
    <scope>NUCLEOTIDE SEQUENCE [LARGE SCALE GENOMIC DNA]</scope>
    <source>
        <strain evidence="4">DSM 6534 / IAM 12695 / TK-6 [Tokyo]</strain>
    </source>
</reference>
<keyword evidence="4" id="KW-1185">Reference proteome</keyword>
<evidence type="ECO:0000313" key="4">
    <source>
        <dbReference type="Proteomes" id="UP000002574"/>
    </source>
</evidence>
<keyword evidence="1 2" id="KW-0732">Signal</keyword>
<dbReference type="SUPFAM" id="SSF89392">
    <property type="entry name" value="Prokaryotic lipoproteins and lipoprotein localization factors"/>
    <property type="match status" value="1"/>
</dbReference>
<dbReference type="InterPro" id="IPR029046">
    <property type="entry name" value="LolA/LolB/LppX"/>
</dbReference>